<dbReference type="AlphaFoldDB" id="A0A7R8Z9I3"/>
<evidence type="ECO:0000313" key="2">
    <source>
        <dbReference type="EMBL" id="CAD7199391.1"/>
    </source>
</evidence>
<protein>
    <recommendedName>
        <fullName evidence="3">DUF4219 domain-containing protein</fullName>
    </recommendedName>
</protein>
<reference evidence="2" key="1">
    <citation type="submission" date="2020-11" db="EMBL/GenBank/DDBJ databases">
        <authorList>
            <person name="Tran Van P."/>
        </authorList>
    </citation>
    <scope>NUCLEOTIDE SEQUENCE</scope>
</reference>
<dbReference type="EMBL" id="OA566755">
    <property type="protein sequence ID" value="CAD7199391.1"/>
    <property type="molecule type" value="Genomic_DNA"/>
</dbReference>
<proteinExistence type="predicted"/>
<feature type="compositionally biased region" description="Acidic residues" evidence="1">
    <location>
        <begin position="251"/>
        <end position="270"/>
    </location>
</feature>
<organism evidence="2">
    <name type="scientific">Timema douglasi</name>
    <name type="common">Walking stick</name>
    <dbReference type="NCBI Taxonomy" id="61478"/>
    <lineage>
        <taxon>Eukaryota</taxon>
        <taxon>Metazoa</taxon>
        <taxon>Ecdysozoa</taxon>
        <taxon>Arthropoda</taxon>
        <taxon>Hexapoda</taxon>
        <taxon>Insecta</taxon>
        <taxon>Pterygota</taxon>
        <taxon>Neoptera</taxon>
        <taxon>Polyneoptera</taxon>
        <taxon>Phasmatodea</taxon>
        <taxon>Timematodea</taxon>
        <taxon>Timematoidea</taxon>
        <taxon>Timematidae</taxon>
        <taxon>Timema</taxon>
    </lineage>
</organism>
<evidence type="ECO:0000256" key="1">
    <source>
        <dbReference type="SAM" id="MobiDB-lite"/>
    </source>
</evidence>
<sequence>MYFNMVVASVPYTHPGLKPFDGSGFENWLYRLERLLERNAVLDMLSVDPPVVLADSKVKDNFLMKDAKAKDFIVQCVADNVLEQIKSASCEDKLAITRYVIDWVIVWSSQLDSDILRIIRRTSGKNEIYYYDFATLHHPLSHLHNRTTILYHSSQFLAHSMALLAHRGCIPYPKRNIDEVETPGEKRIKKPIPDVSAKTVDEFTRDYIHQAFFRIYHQACGPLRETHYENWDREMNMDGNDRHPALIINLGDDDDDDDDEEESSSGDVVE</sequence>
<name>A0A7R8Z9I3_TIMDO</name>
<evidence type="ECO:0008006" key="3">
    <source>
        <dbReference type="Google" id="ProtNLM"/>
    </source>
</evidence>
<accession>A0A7R8Z9I3</accession>
<feature type="region of interest" description="Disordered" evidence="1">
    <location>
        <begin position="242"/>
        <end position="270"/>
    </location>
</feature>
<gene>
    <name evidence="2" type="ORF">TDIB3V08_LOCUS5641</name>
</gene>